<keyword evidence="11" id="KW-1185">Reference proteome</keyword>
<keyword evidence="4" id="KW-0057">Aromatic amino acid biosynthesis</keyword>
<evidence type="ECO:0000313" key="10">
    <source>
        <dbReference type="EMBL" id="TPE39572.1"/>
    </source>
</evidence>
<name>A0A501VTB7_9BACT</name>
<dbReference type="RefSeq" id="WP_140624271.1">
    <property type="nucleotide sequence ID" value="NZ_VFRQ01000021.1"/>
</dbReference>
<dbReference type="PANTHER" id="PTHR21022:SF19">
    <property type="entry name" value="PREPHENATE DEHYDRATASE-RELATED"/>
    <property type="match status" value="1"/>
</dbReference>
<dbReference type="GO" id="GO:0004664">
    <property type="term" value="F:prephenate dehydratase activity"/>
    <property type="evidence" value="ECO:0007669"/>
    <property type="project" value="UniProtKB-EC"/>
</dbReference>
<evidence type="ECO:0000259" key="9">
    <source>
        <dbReference type="PROSITE" id="PS51171"/>
    </source>
</evidence>
<reference evidence="10 11" key="1">
    <citation type="submission" date="2019-06" db="EMBL/GenBank/DDBJ databases">
        <title>A novel bacterium of genus Pontibacter, isolated from marine sediment.</title>
        <authorList>
            <person name="Huang H."/>
            <person name="Mo K."/>
            <person name="Hu Y."/>
        </authorList>
    </citation>
    <scope>NUCLEOTIDE SEQUENCE [LARGE SCALE GENOMIC DNA]</scope>
    <source>
        <strain evidence="10 11">HB172049</strain>
    </source>
</reference>
<feature type="site" description="Essential for prephenate dehydratase activity" evidence="8">
    <location>
        <position position="176"/>
    </location>
</feature>
<dbReference type="Pfam" id="PF00800">
    <property type="entry name" value="PDT"/>
    <property type="match status" value="1"/>
</dbReference>
<evidence type="ECO:0000256" key="5">
    <source>
        <dbReference type="ARBA" id="ARBA00023222"/>
    </source>
</evidence>
<evidence type="ECO:0000256" key="3">
    <source>
        <dbReference type="ARBA" id="ARBA00022605"/>
    </source>
</evidence>
<dbReference type="GO" id="GO:0005737">
    <property type="term" value="C:cytoplasm"/>
    <property type="evidence" value="ECO:0007669"/>
    <property type="project" value="TreeGrafter"/>
</dbReference>
<dbReference type="OrthoDB" id="9802281at2"/>
<dbReference type="Proteomes" id="UP000316727">
    <property type="component" value="Unassembled WGS sequence"/>
</dbReference>
<dbReference type="SUPFAM" id="SSF53850">
    <property type="entry name" value="Periplasmic binding protein-like II"/>
    <property type="match status" value="1"/>
</dbReference>
<keyword evidence="6" id="KW-0456">Lyase</keyword>
<sequence>MYETKIAIQGGPASFHDAAARQLLSGKRIVTVNCTSFRTLCAMVQQSEVDAAVMAIENTLAGSLLPNYALLQEHGLHVVAEHWMPIDQNLLALPGQSLAGIRDVLSHPVALAQCNGFLQQHPHLQPQETPDTADSAKLICERQLQNTAAIAGKAAAELYGLEVLQERIADNLHNHTRFLLLQKNCPPVSTTADKAILTFRKPLHTATLALMLSMLQKHQVELTMLQTLPATDLRGQLVAELEANHVDQLQEAIAQVRPLVEDLQVLGLLQKAPRPAANIIQKRTAAIV</sequence>
<keyword evidence="3" id="KW-0028">Amino-acid biosynthesis</keyword>
<evidence type="ECO:0000256" key="4">
    <source>
        <dbReference type="ARBA" id="ARBA00023141"/>
    </source>
</evidence>
<evidence type="ECO:0000313" key="11">
    <source>
        <dbReference type="Proteomes" id="UP000316727"/>
    </source>
</evidence>
<dbReference type="EMBL" id="VFRQ01000021">
    <property type="protein sequence ID" value="TPE39572.1"/>
    <property type="molecule type" value="Genomic_DNA"/>
</dbReference>
<evidence type="ECO:0000256" key="1">
    <source>
        <dbReference type="ARBA" id="ARBA00004741"/>
    </source>
</evidence>
<dbReference type="AlphaFoldDB" id="A0A501VTB7"/>
<comment type="caution">
    <text evidence="10">The sequence shown here is derived from an EMBL/GenBank/DDBJ whole genome shotgun (WGS) entry which is preliminary data.</text>
</comment>
<dbReference type="InterPro" id="IPR001086">
    <property type="entry name" value="Preph_deHydtase"/>
</dbReference>
<protein>
    <recommendedName>
        <fullName evidence="2">prephenate dehydratase</fullName>
        <ecNumber evidence="2">4.2.1.51</ecNumber>
    </recommendedName>
</protein>
<dbReference type="PANTHER" id="PTHR21022">
    <property type="entry name" value="PREPHENATE DEHYDRATASE P PROTEIN"/>
    <property type="match status" value="1"/>
</dbReference>
<dbReference type="GO" id="GO:0009094">
    <property type="term" value="P:L-phenylalanine biosynthetic process"/>
    <property type="evidence" value="ECO:0007669"/>
    <property type="project" value="UniProtKB-UniPathway"/>
</dbReference>
<dbReference type="PIRSF" id="PIRSF001500">
    <property type="entry name" value="Chor_mut_pdt_Ppr"/>
    <property type="match status" value="1"/>
</dbReference>
<organism evidence="10 11">
    <name type="scientific">Pontibacter mangrovi</name>
    <dbReference type="NCBI Taxonomy" id="2589816"/>
    <lineage>
        <taxon>Bacteria</taxon>
        <taxon>Pseudomonadati</taxon>
        <taxon>Bacteroidota</taxon>
        <taxon>Cytophagia</taxon>
        <taxon>Cytophagales</taxon>
        <taxon>Hymenobacteraceae</taxon>
        <taxon>Pontibacter</taxon>
    </lineage>
</organism>
<gene>
    <name evidence="10" type="ORF">FJM65_20875</name>
</gene>
<dbReference type="Gene3D" id="3.40.190.10">
    <property type="entry name" value="Periplasmic binding protein-like II"/>
    <property type="match status" value="2"/>
</dbReference>
<dbReference type="PROSITE" id="PS51171">
    <property type="entry name" value="PREPHENATE_DEHYDR_3"/>
    <property type="match status" value="1"/>
</dbReference>
<dbReference type="InterPro" id="IPR018528">
    <property type="entry name" value="Preph_deHydtase_CS"/>
</dbReference>
<dbReference type="EC" id="4.2.1.51" evidence="2"/>
<comment type="catalytic activity">
    <reaction evidence="7">
        <text>prephenate + H(+) = 3-phenylpyruvate + CO2 + H2O</text>
        <dbReference type="Rhea" id="RHEA:21648"/>
        <dbReference type="ChEBI" id="CHEBI:15377"/>
        <dbReference type="ChEBI" id="CHEBI:15378"/>
        <dbReference type="ChEBI" id="CHEBI:16526"/>
        <dbReference type="ChEBI" id="CHEBI:18005"/>
        <dbReference type="ChEBI" id="CHEBI:29934"/>
        <dbReference type="EC" id="4.2.1.51"/>
    </reaction>
</comment>
<keyword evidence="5" id="KW-0584">Phenylalanine biosynthesis</keyword>
<feature type="domain" description="Prephenate dehydratase" evidence="9">
    <location>
        <begin position="5"/>
        <end position="183"/>
    </location>
</feature>
<comment type="pathway">
    <text evidence="1">Amino-acid biosynthesis; L-phenylalanine biosynthesis; phenylpyruvate from prephenate: step 1/1.</text>
</comment>
<evidence type="ECO:0000256" key="8">
    <source>
        <dbReference type="PIRSR" id="PIRSR001500-2"/>
    </source>
</evidence>
<proteinExistence type="predicted"/>
<dbReference type="CDD" id="cd13631">
    <property type="entry name" value="PBP2_Ct-PDT_like"/>
    <property type="match status" value="1"/>
</dbReference>
<evidence type="ECO:0000256" key="2">
    <source>
        <dbReference type="ARBA" id="ARBA00013147"/>
    </source>
</evidence>
<dbReference type="InterPro" id="IPR008242">
    <property type="entry name" value="Chor_mutase/pphenate_deHydtase"/>
</dbReference>
<dbReference type="UniPathway" id="UPA00121">
    <property type="reaction ID" value="UER00345"/>
</dbReference>
<evidence type="ECO:0000256" key="6">
    <source>
        <dbReference type="ARBA" id="ARBA00023239"/>
    </source>
</evidence>
<dbReference type="PROSITE" id="PS00857">
    <property type="entry name" value="PREPHENATE_DEHYDR_1"/>
    <property type="match status" value="1"/>
</dbReference>
<accession>A0A501VTB7</accession>
<evidence type="ECO:0000256" key="7">
    <source>
        <dbReference type="ARBA" id="ARBA00047848"/>
    </source>
</evidence>